<dbReference type="GO" id="GO:0005315">
    <property type="term" value="F:phosphate transmembrane transporter activity"/>
    <property type="evidence" value="ECO:0007669"/>
    <property type="project" value="InterPro"/>
</dbReference>
<keyword evidence="3 6" id="KW-0067">ATP-binding</keyword>
<evidence type="ECO:0000256" key="2">
    <source>
        <dbReference type="ARBA" id="ARBA00022741"/>
    </source>
</evidence>
<dbReference type="GeneID" id="37879477"/>
<sequence length="345" mass="37503">MSDVDGDRTVAATGDGSNRAIDHERNPTMTDTTHETGDAPTNRTEPTDRIEGETDRTATGTLSTDELSVTYTGDREVRAVEGVTLEFEPNQLTAIIGPSGCGKSTLLKSLNRLHEIQPNVEIDGDVRLGGESIYRTDEPVPEIRRRIGYVPQEPTALPLSIYENVAYGIRIHGRYDSKAELDELVESYLRKVNLWSEVNDRLNAPGAELSTGQIQRLCLARSLAVEPEVLLCDEVTSALDPLSAETVEETLAELTDDYTIIMVTHSMAQARRIADSVVFLYLGEIVEANDVRTFFEEPTEERTRQFIGGPTPVEEPGSGAATAGTSGSDFAPDSTTEVDATGAGR</sequence>
<name>A0A343TNP6_9EURY</name>
<dbReference type="GO" id="GO:0016887">
    <property type="term" value="F:ATP hydrolysis activity"/>
    <property type="evidence" value="ECO:0007669"/>
    <property type="project" value="InterPro"/>
</dbReference>
<feature type="domain" description="ABC transporter" evidence="5">
    <location>
        <begin position="62"/>
        <end position="307"/>
    </location>
</feature>
<dbReference type="EMBL" id="CP025066">
    <property type="protein sequence ID" value="AUX10718.1"/>
    <property type="molecule type" value="Genomic_DNA"/>
</dbReference>
<dbReference type="GO" id="GO:0005524">
    <property type="term" value="F:ATP binding"/>
    <property type="evidence" value="ECO:0007669"/>
    <property type="project" value="UniProtKB-KW"/>
</dbReference>
<dbReference type="InterPro" id="IPR003439">
    <property type="entry name" value="ABC_transporter-like_ATP-bd"/>
</dbReference>
<dbReference type="CDD" id="cd03260">
    <property type="entry name" value="ABC_PstB_phosphate_transporter"/>
    <property type="match status" value="1"/>
</dbReference>
<dbReference type="RefSeq" id="WP_245883297.1">
    <property type="nucleotide sequence ID" value="NZ_CP025066.1"/>
</dbReference>
<evidence type="ECO:0000256" key="1">
    <source>
        <dbReference type="ARBA" id="ARBA00022475"/>
    </source>
</evidence>
<keyword evidence="7" id="KW-1185">Reference proteome</keyword>
<evidence type="ECO:0000256" key="3">
    <source>
        <dbReference type="ARBA" id="ARBA00022840"/>
    </source>
</evidence>
<dbReference type="InterPro" id="IPR005670">
    <property type="entry name" value="PstB-like"/>
</dbReference>
<dbReference type="KEGG" id="hdf:AArcSl_3111"/>
<dbReference type="Gene3D" id="3.40.50.300">
    <property type="entry name" value="P-loop containing nucleotide triphosphate hydrolases"/>
    <property type="match status" value="1"/>
</dbReference>
<organism evidence="6 7">
    <name type="scientific">Halalkaliarchaeum desulfuricum</name>
    <dbReference type="NCBI Taxonomy" id="2055893"/>
    <lineage>
        <taxon>Archaea</taxon>
        <taxon>Methanobacteriati</taxon>
        <taxon>Methanobacteriota</taxon>
        <taxon>Stenosarchaea group</taxon>
        <taxon>Halobacteria</taxon>
        <taxon>Halobacteriales</taxon>
        <taxon>Haloferacaceae</taxon>
        <taxon>Halalkaliarchaeum</taxon>
    </lineage>
</organism>
<evidence type="ECO:0000259" key="5">
    <source>
        <dbReference type="PROSITE" id="PS50893"/>
    </source>
</evidence>
<reference evidence="7" key="1">
    <citation type="submission" date="2017-11" db="EMBL/GenBank/DDBJ databases">
        <title>Phenotypic and genomic properties of facultatively anaerobic sulfur-reducing natronoarchaea from hypersaline soda lakes.</title>
        <authorList>
            <person name="Sorokin D.Y."/>
            <person name="Kublanov I.V."/>
            <person name="Roman P."/>
            <person name="Sinninghe Damste J.S."/>
            <person name="Golyshin P.N."/>
            <person name="Rojo D."/>
            <person name="Ciordia S."/>
            <person name="Mena M.D.C."/>
            <person name="Ferrer M."/>
            <person name="Messina E."/>
            <person name="Smedile F."/>
            <person name="La Spada G."/>
            <person name="La Cono V."/>
            <person name="Yakimov M.M."/>
        </authorList>
    </citation>
    <scope>NUCLEOTIDE SEQUENCE [LARGE SCALE GENOMIC DNA]</scope>
    <source>
        <strain evidence="7">AArc-Sl</strain>
    </source>
</reference>
<feature type="compositionally biased region" description="Basic and acidic residues" evidence="4">
    <location>
        <begin position="20"/>
        <end position="37"/>
    </location>
</feature>
<protein>
    <submittedName>
        <fullName evidence="6">Phosphate transport system ATP-binding protein</fullName>
    </submittedName>
</protein>
<dbReference type="SUPFAM" id="SSF52540">
    <property type="entry name" value="P-loop containing nucleoside triphosphate hydrolases"/>
    <property type="match status" value="1"/>
</dbReference>
<dbReference type="Pfam" id="PF00005">
    <property type="entry name" value="ABC_tran"/>
    <property type="match status" value="1"/>
</dbReference>
<evidence type="ECO:0000313" key="6">
    <source>
        <dbReference type="EMBL" id="AUX10718.1"/>
    </source>
</evidence>
<keyword evidence="1" id="KW-1003">Cell membrane</keyword>
<dbReference type="PROSITE" id="PS50893">
    <property type="entry name" value="ABC_TRANSPORTER_2"/>
    <property type="match status" value="1"/>
</dbReference>
<feature type="region of interest" description="Disordered" evidence="4">
    <location>
        <begin position="1"/>
        <end position="62"/>
    </location>
</feature>
<proteinExistence type="predicted"/>
<dbReference type="InterPro" id="IPR003593">
    <property type="entry name" value="AAA+_ATPase"/>
</dbReference>
<dbReference type="InterPro" id="IPR027417">
    <property type="entry name" value="P-loop_NTPase"/>
</dbReference>
<dbReference type="PANTHER" id="PTHR43423">
    <property type="entry name" value="ABC TRANSPORTER I FAMILY MEMBER 17"/>
    <property type="match status" value="1"/>
</dbReference>
<dbReference type="SMART" id="SM00382">
    <property type="entry name" value="AAA"/>
    <property type="match status" value="1"/>
</dbReference>
<dbReference type="PANTHER" id="PTHR43423:SF1">
    <property type="entry name" value="ABC TRANSPORTER I FAMILY MEMBER 17"/>
    <property type="match status" value="1"/>
</dbReference>
<feature type="region of interest" description="Disordered" evidence="4">
    <location>
        <begin position="299"/>
        <end position="345"/>
    </location>
</feature>
<dbReference type="GO" id="GO:0016020">
    <property type="term" value="C:membrane"/>
    <property type="evidence" value="ECO:0007669"/>
    <property type="project" value="InterPro"/>
</dbReference>
<keyword evidence="1" id="KW-0472">Membrane</keyword>
<feature type="compositionally biased region" description="Low complexity" evidence="4">
    <location>
        <begin position="317"/>
        <end position="328"/>
    </location>
</feature>
<gene>
    <name evidence="6" type="primary">pstB2</name>
    <name evidence="6" type="ORF">AArcSl_3111</name>
</gene>
<evidence type="ECO:0000313" key="7">
    <source>
        <dbReference type="Proteomes" id="UP000263012"/>
    </source>
</evidence>
<dbReference type="AlphaFoldDB" id="A0A343TNP6"/>
<dbReference type="GO" id="GO:0035435">
    <property type="term" value="P:phosphate ion transmembrane transport"/>
    <property type="evidence" value="ECO:0007669"/>
    <property type="project" value="InterPro"/>
</dbReference>
<accession>A0A343TNP6</accession>
<keyword evidence="2" id="KW-0547">Nucleotide-binding</keyword>
<feature type="compositionally biased region" description="Basic and acidic residues" evidence="4">
    <location>
        <begin position="45"/>
        <end position="56"/>
    </location>
</feature>
<evidence type="ECO:0000256" key="4">
    <source>
        <dbReference type="SAM" id="MobiDB-lite"/>
    </source>
</evidence>
<dbReference type="Proteomes" id="UP000263012">
    <property type="component" value="Chromosome"/>
</dbReference>